<evidence type="ECO:0000313" key="2">
    <source>
        <dbReference type="EMBL" id="MBO0934072.1"/>
    </source>
</evidence>
<keyword evidence="1" id="KW-0732">Signal</keyword>
<accession>A0A939JYJ5</accession>
<protein>
    <submittedName>
        <fullName evidence="2">T9SS type A sorting domain-containing protein</fullName>
    </submittedName>
</protein>
<evidence type="ECO:0000313" key="3">
    <source>
        <dbReference type="Proteomes" id="UP000664795"/>
    </source>
</evidence>
<dbReference type="RefSeq" id="WP_207338035.1">
    <property type="nucleotide sequence ID" value="NZ_JAFMYU010000026.1"/>
</dbReference>
<keyword evidence="3" id="KW-1185">Reference proteome</keyword>
<dbReference type="Proteomes" id="UP000664795">
    <property type="component" value="Unassembled WGS sequence"/>
</dbReference>
<feature type="chain" id="PRO_5037590206" evidence="1">
    <location>
        <begin position="23"/>
        <end position="761"/>
    </location>
</feature>
<dbReference type="EMBL" id="JAFMYU010000026">
    <property type="protein sequence ID" value="MBO0934072.1"/>
    <property type="molecule type" value="Genomic_DNA"/>
</dbReference>
<evidence type="ECO:0000256" key="1">
    <source>
        <dbReference type="SAM" id="SignalP"/>
    </source>
</evidence>
<feature type="signal peptide" evidence="1">
    <location>
        <begin position="1"/>
        <end position="22"/>
    </location>
</feature>
<gene>
    <name evidence="2" type="ORF">J2I48_23895</name>
</gene>
<name>A0A939JYJ5_9BACT</name>
<dbReference type="AlphaFoldDB" id="A0A939JYJ5"/>
<sequence>MKHRIPCLLTFFLLIFCQSIQAQTTLTTLPLPVTSVCAGASLSIAFTQSGTLTAGNIYTAQLSSGGDYTNLSSLAAPTLDAATGQYTLVATVPASATAGGGYRVRVVASSPIVVGSVSSTTLTVRAQPGAPTLALQLVSPNTYQYTFCQNDKAVLLSDLVNAAPDNYRVQYDVGTGLAPTAQKSFTAPTLNPTQPGKAVYNVRYVVMDDKKGCNPPEQISSVAYVVVEVKPRPALPSVATTAVTYCQSQSPNPLTASLTTPGAELTWYDANGTALSGISPLPATNQPGTFVYQAVQSLDRCEGPRASVTVTVAPAAATPTTSATRIDLCRGATATSLTATGANLIWTDPNGVTSTAAPTPPTVNVSKTADGDVYYVVQPNANGCTSQRLAIRVVVQAAPTLALTGSATANLGQEVPLKLAFTGAGPYRFKLSNGLSSTAQRDTTISVLPEKTTTYQVTEVSNTCGTGLPVSAVTITVLVPTIRTQGLSSNSLCAGASLLTTFQTTGSFNAGSTFRLQMARPVTDTASASYVDLSNLLAGNGQISGTIPATATAGTYWVRVVATNPKIPINGSISPTLLNVQGTATASLSATPATILAGESAKLVVTLGGTGPWTFAYRDSTDIPGTGQTITTSTSSYTLAVTPAKTVVYKISSVGNACGTSTASPARALITVNPLLATEPLMAGVSVFPVPATASLTVHIDPALLTRPATLELVNLAGLVTHRQPTSQPTTLLPLDGQATGLLLLRVQAGGQTMTYRVLKQ</sequence>
<comment type="caution">
    <text evidence="2">The sequence shown here is derived from an EMBL/GenBank/DDBJ whole genome shotgun (WGS) entry which is preliminary data.</text>
</comment>
<reference evidence="2 3" key="1">
    <citation type="submission" date="2021-03" db="EMBL/GenBank/DDBJ databases">
        <title>Fibrella sp. HMF5036 genome sequencing and assembly.</title>
        <authorList>
            <person name="Kang H."/>
            <person name="Kim H."/>
            <person name="Bae S."/>
            <person name="Joh K."/>
        </authorList>
    </citation>
    <scope>NUCLEOTIDE SEQUENCE [LARGE SCALE GENOMIC DNA]</scope>
    <source>
        <strain evidence="2 3">HMF5036</strain>
    </source>
</reference>
<organism evidence="2 3">
    <name type="scientific">Fibrella aquatilis</name>
    <dbReference type="NCBI Taxonomy" id="2817059"/>
    <lineage>
        <taxon>Bacteria</taxon>
        <taxon>Pseudomonadati</taxon>
        <taxon>Bacteroidota</taxon>
        <taxon>Cytophagia</taxon>
        <taxon>Cytophagales</taxon>
        <taxon>Spirosomataceae</taxon>
        <taxon>Fibrella</taxon>
    </lineage>
</organism>
<proteinExistence type="predicted"/>